<sequence>MSDPLDNHNHLTDLVHLYWGQNPKGVLYAYPPASSFDTKVQARPLPVEYDEITYLEFGRAVHRAAHLVRPKPSPNDGSDGQVIAILAYSDTLVYNTVIMGLMTANLVPLPISPRNSPAAILSLLKGTDCRRILTTRWTMTELISSLEELILSEGSDFSLAIEEMPSLAELYPKLAHETPDDPFVPYTRLPKPPFDQVAIYLHSSGSTGFPKPIPLTHRGIWGYANIAVLREMREFTSRYAPHQRVKARMGGLAVPALHALGFLLQLIDPLFRGITTTLFPPIVWNKKDVPIMPTPENTLDALERTGTNMLVIFPTFLQIWAREPESIKRLANLEYVAESGGPLDKDAGDTLIRNNVRLRCMYGGTEFGRVSHILPRPGDEEDWQWMELDADRTAYRWLGAGSGPGGAYGELVFLTTETHTLSVRNLPEELAKRLTSGVSGLDDDDKEVDGWIKGKDAPLKDERTGLVTGCRTSDVWERHPTKHHLFRIIGRADDVLIHSSGEKTVPGPLESTIVTSPLVKGAVIFGHGRAQPGVLIEPQTHEHTLSKFRNLVCLHRFYRDVVDRSNAIAPAFSRIYKEMIIMTTPDRPLPRTVKDSVIRKAAIKNYERDIEELYSTIESNAGHSSSGIEPPVSWGADKLKEWLMAQAKDITSKPDDLTPEMNLFDWGFDSLSATILRLRIVAALCEAQGGNQVITQINQNMVYVHHTIEMLAGFIVGALGQGDDEHSSEKTVEEHVERMKKMTEKYAVKPIGNIHGDAMLHSNSSGKHTVLITGTTGGLGAQLLYDLLNDSRVDTVYALNRKSSGSVISRQKAKFVEKNLKTSVIDDALVTNKPRLFLLEGTSPADLSQDTLNVLHSELTIVIHSAWKLDFNLPLEGFEGLIADWSRLLSFVQSVDARRSEEQKIRVLFTSSISTAYRWARDSNESVFPEEYQEDPKYAVGGGYGESKYVSETILQNTSLNGTSFRIGQITGCEKSPAWSLSDWLPIIIKSGIEMSCMPDAVGVVSWIPGTLVSQTILDVAFTASPQPFAVNIVHPSSTPWSRIMRQIVDSLEAHGRVKSNEVKIVPWADWIKELESRASDLSDVGSLERVPAIKLIHFYRGMADADTSHRSHGDYNGEAVDLPPLEVENAMKLSPAFKSASELNKQDVDAWVKWWIAAGV</sequence>
<evidence type="ECO:0000259" key="4">
    <source>
        <dbReference type="Pfam" id="PF00550"/>
    </source>
</evidence>
<dbReference type="STRING" id="1381753.V2WUS2"/>
<dbReference type="OrthoDB" id="429813at2759"/>
<name>V2WUS2_MONRO</name>
<dbReference type="PROSITE" id="PS00455">
    <property type="entry name" value="AMP_BINDING"/>
    <property type="match status" value="1"/>
</dbReference>
<dbReference type="InterPro" id="IPR009081">
    <property type="entry name" value="PP-bd_ACP"/>
</dbReference>
<dbReference type="Pfam" id="PF07993">
    <property type="entry name" value="NAD_binding_4"/>
    <property type="match status" value="1"/>
</dbReference>
<feature type="domain" description="Carrier" evidence="4">
    <location>
        <begin position="642"/>
        <end position="683"/>
    </location>
</feature>
<dbReference type="Gene3D" id="3.40.50.12780">
    <property type="entry name" value="N-terminal domain of ligase-like"/>
    <property type="match status" value="1"/>
</dbReference>
<dbReference type="InterPro" id="IPR042099">
    <property type="entry name" value="ANL_N_sf"/>
</dbReference>
<feature type="domain" description="Thioester reductase (TE)" evidence="5">
    <location>
        <begin position="772"/>
        <end position="1016"/>
    </location>
</feature>
<dbReference type="KEGG" id="mrr:Moror_5986"/>
<evidence type="ECO:0000259" key="5">
    <source>
        <dbReference type="Pfam" id="PF07993"/>
    </source>
</evidence>
<gene>
    <name evidence="6" type="ORF">Moror_5986</name>
</gene>
<protein>
    <submittedName>
        <fullName evidence="6">Nonribosomal peptide synthetase</fullName>
    </submittedName>
</protein>
<dbReference type="InterPro" id="IPR036291">
    <property type="entry name" value="NAD(P)-bd_dom_sf"/>
</dbReference>
<dbReference type="InterPro" id="IPR000873">
    <property type="entry name" value="AMP-dep_synth/lig_dom"/>
</dbReference>
<dbReference type="Proteomes" id="UP000017559">
    <property type="component" value="Unassembled WGS sequence"/>
</dbReference>
<organism evidence="6 7">
    <name type="scientific">Moniliophthora roreri (strain MCA 2997)</name>
    <name type="common">Cocoa frosty pod rot fungus</name>
    <name type="synonym">Crinipellis roreri</name>
    <dbReference type="NCBI Taxonomy" id="1381753"/>
    <lineage>
        <taxon>Eukaryota</taxon>
        <taxon>Fungi</taxon>
        <taxon>Dikarya</taxon>
        <taxon>Basidiomycota</taxon>
        <taxon>Agaricomycotina</taxon>
        <taxon>Agaricomycetes</taxon>
        <taxon>Agaricomycetidae</taxon>
        <taxon>Agaricales</taxon>
        <taxon>Marasmiineae</taxon>
        <taxon>Marasmiaceae</taxon>
        <taxon>Moniliophthora</taxon>
    </lineage>
</organism>
<proteinExistence type="predicted"/>
<dbReference type="Pfam" id="PF00501">
    <property type="entry name" value="AMP-binding"/>
    <property type="match status" value="1"/>
</dbReference>
<dbReference type="InterPro" id="IPR036736">
    <property type="entry name" value="ACP-like_sf"/>
</dbReference>
<keyword evidence="7" id="KW-1185">Reference proteome</keyword>
<dbReference type="PANTHER" id="PTHR43439:SF2">
    <property type="entry name" value="ENZYME, PUTATIVE (JCVI)-RELATED"/>
    <property type="match status" value="1"/>
</dbReference>
<evidence type="ECO:0000256" key="2">
    <source>
        <dbReference type="ARBA" id="ARBA00022553"/>
    </source>
</evidence>
<comment type="caution">
    <text evidence="6">The sequence shown here is derived from an EMBL/GenBank/DDBJ whole genome shotgun (WGS) entry which is preliminary data.</text>
</comment>
<evidence type="ECO:0000259" key="3">
    <source>
        <dbReference type="Pfam" id="PF00501"/>
    </source>
</evidence>
<dbReference type="EMBL" id="AWSO01001090">
    <property type="protein sequence ID" value="ESK85332.1"/>
    <property type="molecule type" value="Genomic_DNA"/>
</dbReference>
<feature type="domain" description="AMP-dependent synthetase/ligase" evidence="3">
    <location>
        <begin position="48"/>
        <end position="377"/>
    </location>
</feature>
<evidence type="ECO:0000313" key="7">
    <source>
        <dbReference type="Proteomes" id="UP000017559"/>
    </source>
</evidence>
<reference evidence="6 7" key="1">
    <citation type="journal article" date="2014" name="BMC Genomics">
        <title>Genome and secretome analysis of the hemibiotrophic fungal pathogen, Moniliophthora roreri, which causes frosty pod rot disease of cacao: mechanisms of the biotrophic and necrotrophic phases.</title>
        <authorList>
            <person name="Meinhardt L.W."/>
            <person name="Costa G.G.L."/>
            <person name="Thomazella D.P.T."/>
            <person name="Teixeira P.J.P.L."/>
            <person name="Carazzolle M.F."/>
            <person name="Schuster S.C."/>
            <person name="Carlson J.E."/>
            <person name="Guiltinan M.J."/>
            <person name="Mieczkowski P."/>
            <person name="Farmer A."/>
            <person name="Ramaraj T."/>
            <person name="Crozier J."/>
            <person name="Davis R.E."/>
            <person name="Shao J."/>
            <person name="Melnick R.L."/>
            <person name="Pereira G.A.G."/>
            <person name="Bailey B.A."/>
        </authorList>
    </citation>
    <scope>NUCLEOTIDE SEQUENCE [LARGE SCALE GENOMIC DNA]</scope>
    <source>
        <strain evidence="6 7">MCA 2997</strain>
    </source>
</reference>
<dbReference type="SUPFAM" id="SSF56801">
    <property type="entry name" value="Acetyl-CoA synthetase-like"/>
    <property type="match status" value="1"/>
</dbReference>
<dbReference type="Pfam" id="PF23562">
    <property type="entry name" value="AMP-binding_C_3"/>
    <property type="match status" value="1"/>
</dbReference>
<keyword evidence="1" id="KW-0596">Phosphopantetheine</keyword>
<keyword evidence="2" id="KW-0597">Phosphoprotein</keyword>
<evidence type="ECO:0000256" key="1">
    <source>
        <dbReference type="ARBA" id="ARBA00022450"/>
    </source>
</evidence>
<dbReference type="SUPFAM" id="SSF51735">
    <property type="entry name" value="NAD(P)-binding Rossmann-fold domains"/>
    <property type="match status" value="1"/>
</dbReference>
<dbReference type="InterPro" id="IPR051414">
    <property type="entry name" value="Adenylate-forming_Reductase"/>
</dbReference>
<accession>V2WUS2</accession>
<dbReference type="InterPro" id="IPR013120">
    <property type="entry name" value="FAR_NAD-bd"/>
</dbReference>
<evidence type="ECO:0000313" key="6">
    <source>
        <dbReference type="EMBL" id="ESK85332.1"/>
    </source>
</evidence>
<dbReference type="SUPFAM" id="SSF47336">
    <property type="entry name" value="ACP-like"/>
    <property type="match status" value="1"/>
</dbReference>
<dbReference type="Pfam" id="PF00550">
    <property type="entry name" value="PP-binding"/>
    <property type="match status" value="1"/>
</dbReference>
<dbReference type="AlphaFoldDB" id="V2WUS2"/>
<dbReference type="InterPro" id="IPR020845">
    <property type="entry name" value="AMP-binding_CS"/>
</dbReference>
<dbReference type="Gene3D" id="3.40.50.720">
    <property type="entry name" value="NAD(P)-binding Rossmann-like Domain"/>
    <property type="match status" value="1"/>
</dbReference>
<dbReference type="HOGENOM" id="CLU_002220_1_0_1"/>
<dbReference type="PANTHER" id="PTHR43439">
    <property type="entry name" value="PHENYLACETATE-COENZYME A LIGASE"/>
    <property type="match status" value="1"/>
</dbReference>